<protein>
    <submittedName>
        <fullName evidence="1">Lipoxygenase homology domain-containing protein 1</fullName>
    </submittedName>
</protein>
<dbReference type="Proteomes" id="UP000765507">
    <property type="component" value="Unassembled WGS sequence"/>
</dbReference>
<dbReference type="InterPro" id="IPR052970">
    <property type="entry name" value="Inner_ear_hair_cell_LOXHD"/>
</dbReference>
<dbReference type="EMBL" id="JAHGAV010000004">
    <property type="protein sequence ID" value="KAG6940541.1"/>
    <property type="molecule type" value="Genomic_DNA"/>
</dbReference>
<dbReference type="InterPro" id="IPR008996">
    <property type="entry name" value="IL1/FGF"/>
</dbReference>
<dbReference type="PANTHER" id="PTHR45901">
    <property type="entry name" value="PROTEIN CBG12474"/>
    <property type="match status" value="1"/>
</dbReference>
<dbReference type="AlphaFoldDB" id="A0A8T1TH03"/>
<reference evidence="1 2" key="1">
    <citation type="journal article" date="2020" name="G3 (Bethesda)">
        <title>Draft Genome of the Common Snapping Turtle, Chelydra serpentina, a Model for Phenotypic Plasticity in Reptiles.</title>
        <authorList>
            <person name="Das D."/>
            <person name="Singh S.K."/>
            <person name="Bierstedt J."/>
            <person name="Erickson A."/>
            <person name="Galli G.L.J."/>
            <person name="Crossley D.A. 2nd"/>
            <person name="Rhen T."/>
        </authorList>
    </citation>
    <scope>NUCLEOTIDE SEQUENCE [LARGE SCALE GENOMIC DNA]</scope>
    <source>
        <strain evidence="1">KW</strain>
    </source>
</reference>
<sequence>MYLRIKDGKCNGTGTGDVYCHFKIEKNLESGSVSLESVQNRGMYVGLQPDGQTKPVVHTGERNILFYPQVIKCMQL</sequence>
<comment type="caution">
    <text evidence="1">The sequence shown here is derived from an EMBL/GenBank/DDBJ whole genome shotgun (WGS) entry which is preliminary data.</text>
</comment>
<organism evidence="1 2">
    <name type="scientific">Chelydra serpentina</name>
    <name type="common">Snapping turtle</name>
    <name type="synonym">Testudo serpentina</name>
    <dbReference type="NCBI Taxonomy" id="8475"/>
    <lineage>
        <taxon>Eukaryota</taxon>
        <taxon>Metazoa</taxon>
        <taxon>Chordata</taxon>
        <taxon>Craniata</taxon>
        <taxon>Vertebrata</taxon>
        <taxon>Euteleostomi</taxon>
        <taxon>Archelosauria</taxon>
        <taxon>Testudinata</taxon>
        <taxon>Testudines</taxon>
        <taxon>Cryptodira</taxon>
        <taxon>Durocryptodira</taxon>
        <taxon>Americhelydia</taxon>
        <taxon>Chelydroidea</taxon>
        <taxon>Chelydridae</taxon>
        <taxon>Chelydra</taxon>
    </lineage>
</organism>
<evidence type="ECO:0000313" key="2">
    <source>
        <dbReference type="Proteomes" id="UP000765507"/>
    </source>
</evidence>
<dbReference type="SUPFAM" id="SSF50353">
    <property type="entry name" value="Cytokine"/>
    <property type="match status" value="1"/>
</dbReference>
<keyword evidence="2" id="KW-1185">Reference proteome</keyword>
<name>A0A8T1TH03_CHESE</name>
<dbReference type="PANTHER" id="PTHR45901:SF7">
    <property type="entry name" value="OXYGEN-REGULATED PROTEIN 1"/>
    <property type="match status" value="1"/>
</dbReference>
<dbReference type="OrthoDB" id="5322100at2759"/>
<gene>
    <name evidence="1" type="ORF">G0U57_015944</name>
</gene>
<accession>A0A8T1TH03</accession>
<dbReference type="Gene3D" id="2.80.10.50">
    <property type="match status" value="1"/>
</dbReference>
<evidence type="ECO:0000313" key="1">
    <source>
        <dbReference type="EMBL" id="KAG6940541.1"/>
    </source>
</evidence>
<proteinExistence type="predicted"/>